<comment type="caution">
    <text evidence="2">The sequence shown here is derived from an EMBL/GenBank/DDBJ whole genome shotgun (WGS) entry which is preliminary data.</text>
</comment>
<reference evidence="2 3" key="1">
    <citation type="submission" date="2023-07" db="EMBL/GenBank/DDBJ databases">
        <title>Genomic Encyclopedia of Type Strains, Phase IV (KMG-IV): sequencing the most valuable type-strain genomes for metagenomic binning, comparative biology and taxonomic classification.</title>
        <authorList>
            <person name="Goeker M."/>
        </authorList>
    </citation>
    <scope>NUCLEOTIDE SEQUENCE [LARGE SCALE GENOMIC DNA]</scope>
    <source>
        <strain evidence="2 3">DSM 45903</strain>
    </source>
</reference>
<dbReference type="InterPro" id="IPR030378">
    <property type="entry name" value="G_CP_dom"/>
</dbReference>
<dbReference type="RefSeq" id="WP_309863352.1">
    <property type="nucleotide sequence ID" value="NZ_JAVDQG010000002.1"/>
</dbReference>
<dbReference type="NCBIfam" id="TIGR03597">
    <property type="entry name" value="GTPase_YqeH"/>
    <property type="match status" value="1"/>
</dbReference>
<evidence type="ECO:0000259" key="1">
    <source>
        <dbReference type="PROSITE" id="PS51721"/>
    </source>
</evidence>
<dbReference type="PANTHER" id="PTHR46434:SF1">
    <property type="entry name" value="GENETIC INTERACTOR OF PROHIBITINS 3, MITOCHONDRIAL"/>
    <property type="match status" value="1"/>
</dbReference>
<dbReference type="PANTHER" id="PTHR46434">
    <property type="entry name" value="GENETIC INTERACTOR OF PROHIBITINS 3, MITOCHONDRIAL"/>
    <property type="match status" value="1"/>
</dbReference>
<protein>
    <submittedName>
        <fullName evidence="2">Ribosome biogenesis GTPase YqeH</fullName>
    </submittedName>
</protein>
<feature type="domain" description="CP-type G" evidence="1">
    <location>
        <begin position="65"/>
        <end position="229"/>
    </location>
</feature>
<dbReference type="InterPro" id="IPR048422">
    <property type="entry name" value="NOA1/YqeH-like_C"/>
</dbReference>
<dbReference type="InterPro" id="IPR027417">
    <property type="entry name" value="P-loop_NTPase"/>
</dbReference>
<evidence type="ECO:0000313" key="3">
    <source>
        <dbReference type="Proteomes" id="UP001185012"/>
    </source>
</evidence>
<dbReference type="PROSITE" id="PS51721">
    <property type="entry name" value="G_CP"/>
    <property type="match status" value="1"/>
</dbReference>
<dbReference type="Pfam" id="PF01926">
    <property type="entry name" value="MMR_HSR1"/>
    <property type="match status" value="1"/>
</dbReference>
<dbReference type="CDD" id="cd01855">
    <property type="entry name" value="YqeH"/>
    <property type="match status" value="1"/>
</dbReference>
<dbReference type="Gene3D" id="3.40.50.300">
    <property type="entry name" value="P-loop containing nucleotide triphosphate hydrolases"/>
    <property type="match status" value="1"/>
</dbReference>
<dbReference type="EMBL" id="JAVDQG010000002">
    <property type="protein sequence ID" value="MDR6225117.1"/>
    <property type="molecule type" value="Genomic_DNA"/>
</dbReference>
<dbReference type="SUPFAM" id="SSF52540">
    <property type="entry name" value="P-loop containing nucleoside triphosphate hydrolases"/>
    <property type="match status" value="1"/>
</dbReference>
<dbReference type="InterPro" id="IPR019988">
    <property type="entry name" value="GTP-bd_ribosome_bgen_YqeH"/>
</dbReference>
<gene>
    <name evidence="2" type="ORF">JOE21_001108</name>
</gene>
<organism evidence="2 3">
    <name type="scientific">Desmospora profundinema</name>
    <dbReference type="NCBI Taxonomy" id="1571184"/>
    <lineage>
        <taxon>Bacteria</taxon>
        <taxon>Bacillati</taxon>
        <taxon>Bacillota</taxon>
        <taxon>Bacilli</taxon>
        <taxon>Bacillales</taxon>
        <taxon>Thermoactinomycetaceae</taxon>
        <taxon>Desmospora</taxon>
    </lineage>
</organism>
<evidence type="ECO:0000313" key="2">
    <source>
        <dbReference type="EMBL" id="MDR6225117.1"/>
    </source>
</evidence>
<proteinExistence type="predicted"/>
<name>A0ABU1IK14_9BACL</name>
<accession>A0ABU1IK14</accession>
<keyword evidence="3" id="KW-1185">Reference proteome</keyword>
<dbReference type="Proteomes" id="UP001185012">
    <property type="component" value="Unassembled WGS sequence"/>
</dbReference>
<dbReference type="InterPro" id="IPR006073">
    <property type="entry name" value="GTP-bd"/>
</dbReference>
<dbReference type="Pfam" id="PF21516">
    <property type="entry name" value="YqeH-like_C"/>
    <property type="match status" value="1"/>
</dbReference>
<sequence length="372" mass="41900">MNEQLKREEVHCEGCGAPLQADDPERSGYVPQAALEREHIICKRCFRIRHYNDVAPVEHDADAYMNRLQSIGKQDALVVQVVDLFDFAGSWINGIGRHTGGNPILILANKVDLFPRSTKRQKLKEWVYRTAKEQGVKPVDVILISAEKGHHIQEAAQAIEEKRRGRDVYVVGTANAGKSTFINALLREFGAEGEASVTTSPYPGTTLDAVYIPLGENKHIVDMPGIVRRDRMSEYVAPKELKAITPQTEIKPKGYQLNAGQTLFFGGLVRFDFREGERQPFVCYFANSLYIHRTKLEKADELWEKQRGQLLVPPADPKEIPPMKRHRFPLTGKEKEDLVIPGLGWVSCGTDRAQVDVWVPEGIQVQVRPSII</sequence>
<dbReference type="InterPro" id="IPR050896">
    <property type="entry name" value="Mito_lipid_metab_GTPase"/>
</dbReference>